<feature type="region of interest" description="Disordered" evidence="6">
    <location>
        <begin position="1"/>
        <end position="148"/>
    </location>
</feature>
<dbReference type="Proteomes" id="UP000515203">
    <property type="component" value="Unplaced"/>
</dbReference>
<feature type="transmembrane region" description="Helical" evidence="7">
    <location>
        <begin position="185"/>
        <end position="210"/>
    </location>
</feature>
<feature type="compositionally biased region" description="Basic and acidic residues" evidence="6">
    <location>
        <begin position="120"/>
        <end position="131"/>
    </location>
</feature>
<dbReference type="PROSITE" id="PS51225">
    <property type="entry name" value="MARVEL"/>
    <property type="match status" value="1"/>
</dbReference>
<dbReference type="GO" id="GO:0019911">
    <property type="term" value="F:structural constituent of myelin sheath"/>
    <property type="evidence" value="ECO:0007669"/>
    <property type="project" value="TreeGrafter"/>
</dbReference>
<proteinExistence type="predicted"/>
<keyword evidence="3 7" id="KW-1133">Transmembrane helix</keyword>
<dbReference type="PANTHER" id="PTHR22776">
    <property type="entry name" value="MARVEL-CONTAINING POTENTIAL LIPID RAFT-ASSOCIATED PROTEIN"/>
    <property type="match status" value="1"/>
</dbReference>
<evidence type="ECO:0000256" key="7">
    <source>
        <dbReference type="SAM" id="Phobius"/>
    </source>
</evidence>
<feature type="transmembrane region" description="Helical" evidence="7">
    <location>
        <begin position="245"/>
        <end position="266"/>
    </location>
</feature>
<name>A0A6P6DYR3_OCTDE</name>
<comment type="subcellular location">
    <subcellularLocation>
        <location evidence="1">Membrane</location>
        <topology evidence="1">Multi-pass membrane protein</topology>
    </subcellularLocation>
</comment>
<accession>A0A6P6DYR3</accession>
<dbReference type="CTD" id="91862"/>
<evidence type="ECO:0000256" key="1">
    <source>
        <dbReference type="ARBA" id="ARBA00004141"/>
    </source>
</evidence>
<keyword evidence="9" id="KW-1185">Reference proteome</keyword>
<dbReference type="InterPro" id="IPR050578">
    <property type="entry name" value="MARVEL-CKLF_proteins"/>
</dbReference>
<dbReference type="InParanoid" id="A0A6P6DYR3"/>
<feature type="transmembrane region" description="Helical" evidence="7">
    <location>
        <begin position="337"/>
        <end position="358"/>
    </location>
</feature>
<dbReference type="OMA" id="YCIGIGV"/>
<organism evidence="9 10">
    <name type="scientific">Octodon degus</name>
    <name type="common">Degu</name>
    <name type="synonym">Sciurus degus</name>
    <dbReference type="NCBI Taxonomy" id="10160"/>
    <lineage>
        <taxon>Eukaryota</taxon>
        <taxon>Metazoa</taxon>
        <taxon>Chordata</taxon>
        <taxon>Craniata</taxon>
        <taxon>Vertebrata</taxon>
        <taxon>Euteleostomi</taxon>
        <taxon>Mammalia</taxon>
        <taxon>Eutheria</taxon>
        <taxon>Euarchontoglires</taxon>
        <taxon>Glires</taxon>
        <taxon>Rodentia</taxon>
        <taxon>Hystricomorpha</taxon>
        <taxon>Octodontidae</taxon>
        <taxon>Octodon</taxon>
    </lineage>
</organism>
<feature type="domain" description="MARVEL" evidence="8">
    <location>
        <begin position="172"/>
        <end position="362"/>
    </location>
</feature>
<protein>
    <submittedName>
        <fullName evidence="10">MARVEL domain-containing protein 3 isoform X1</fullName>
    </submittedName>
</protein>
<dbReference type="GO" id="GO:0016020">
    <property type="term" value="C:membrane"/>
    <property type="evidence" value="ECO:0007669"/>
    <property type="project" value="UniProtKB-SubCell"/>
</dbReference>
<dbReference type="InterPro" id="IPR008253">
    <property type="entry name" value="Marvel"/>
</dbReference>
<dbReference type="AlphaFoldDB" id="A0A6P6DYR3"/>
<evidence type="ECO:0000313" key="10">
    <source>
        <dbReference type="RefSeq" id="XP_023565116.1"/>
    </source>
</evidence>
<sequence>MEKASSGAQARPREGDPGRRPRPDPRHPERPRARAGEPRGERNGDARRDVAGRREDRDRHRDRGRDARPDRAQAAGRRAGEQGVPAKSRQSRRPEQPRGPGWDAAPPPWPAPWETPEPPAPRKEGFAHRGPESYGEPPSGRYVPAHPRSGQEEVEYYQSEAEGLLECHKCRFLCTGRGVVQIVEVILNGIVLMCVVASYFVLAGFSASFASGSGFGNNYYSPFEGSELEEVRRLDQQYTILRSPLIYSGVAVSLGLGVLTMGILLQGAKSLTKLPGKWLLLEATFSVLAAVGYCIGIGLYLHVALQINSTDTCKKRERMYARRGLTWMNCQLAGTDGAAATFACLLVIMYGVSVVLALQSYRKQKLYKDSQEQHRNYIDAPEYLWSGTL</sequence>
<evidence type="ECO:0000256" key="2">
    <source>
        <dbReference type="ARBA" id="ARBA00022692"/>
    </source>
</evidence>
<dbReference type="RefSeq" id="XP_023565116.1">
    <property type="nucleotide sequence ID" value="XM_023709348.1"/>
</dbReference>
<feature type="transmembrane region" description="Helical" evidence="7">
    <location>
        <begin position="278"/>
        <end position="301"/>
    </location>
</feature>
<keyword evidence="2 5" id="KW-0812">Transmembrane</keyword>
<feature type="compositionally biased region" description="Pro residues" evidence="6">
    <location>
        <begin position="105"/>
        <end position="119"/>
    </location>
</feature>
<dbReference type="FunCoup" id="A0A6P6DYR3">
    <property type="interactions" value="16"/>
</dbReference>
<gene>
    <name evidence="10" type="primary">Marveld3</name>
</gene>
<evidence type="ECO:0000313" key="9">
    <source>
        <dbReference type="Proteomes" id="UP000515203"/>
    </source>
</evidence>
<reference evidence="10" key="1">
    <citation type="submission" date="2025-08" db="UniProtKB">
        <authorList>
            <consortium name="RefSeq"/>
        </authorList>
    </citation>
    <scope>IDENTIFICATION</scope>
</reference>
<evidence type="ECO:0000256" key="4">
    <source>
        <dbReference type="ARBA" id="ARBA00023136"/>
    </source>
</evidence>
<keyword evidence="4 5" id="KW-0472">Membrane</keyword>
<feature type="compositionally biased region" description="Low complexity" evidence="6">
    <location>
        <begin position="72"/>
        <end position="83"/>
    </location>
</feature>
<evidence type="ECO:0000256" key="5">
    <source>
        <dbReference type="PROSITE-ProRule" id="PRU00581"/>
    </source>
</evidence>
<dbReference type="OrthoDB" id="8844724at2759"/>
<evidence type="ECO:0000256" key="3">
    <source>
        <dbReference type="ARBA" id="ARBA00022989"/>
    </source>
</evidence>
<evidence type="ECO:0000259" key="8">
    <source>
        <dbReference type="PROSITE" id="PS51225"/>
    </source>
</evidence>
<dbReference type="PANTHER" id="PTHR22776:SF98">
    <property type="entry name" value="MARVEL DOMAIN-CONTAINING PROTEIN"/>
    <property type="match status" value="1"/>
</dbReference>
<feature type="compositionally biased region" description="Basic and acidic residues" evidence="6">
    <location>
        <begin position="11"/>
        <end position="71"/>
    </location>
</feature>
<evidence type="ECO:0000256" key="6">
    <source>
        <dbReference type="SAM" id="MobiDB-lite"/>
    </source>
</evidence>
<dbReference type="GeneID" id="101565159"/>
<dbReference type="GO" id="GO:0042552">
    <property type="term" value="P:myelination"/>
    <property type="evidence" value="ECO:0007669"/>
    <property type="project" value="TreeGrafter"/>
</dbReference>